<name>A0ABN3KE23_9ACTN</name>
<organism evidence="1 2">
    <name type="scientific">Actinomadura vinacea</name>
    <dbReference type="NCBI Taxonomy" id="115336"/>
    <lineage>
        <taxon>Bacteria</taxon>
        <taxon>Bacillati</taxon>
        <taxon>Actinomycetota</taxon>
        <taxon>Actinomycetes</taxon>
        <taxon>Streptosporangiales</taxon>
        <taxon>Thermomonosporaceae</taxon>
        <taxon>Actinomadura</taxon>
    </lineage>
</organism>
<comment type="caution">
    <text evidence="1">The sequence shown here is derived from an EMBL/GenBank/DDBJ whole genome shotgun (WGS) entry which is preliminary data.</text>
</comment>
<reference evidence="1 2" key="1">
    <citation type="journal article" date="2019" name="Int. J. Syst. Evol. Microbiol.">
        <title>The Global Catalogue of Microorganisms (GCM) 10K type strain sequencing project: providing services to taxonomists for standard genome sequencing and annotation.</title>
        <authorList>
            <consortium name="The Broad Institute Genomics Platform"/>
            <consortium name="The Broad Institute Genome Sequencing Center for Infectious Disease"/>
            <person name="Wu L."/>
            <person name="Ma J."/>
        </authorList>
    </citation>
    <scope>NUCLEOTIDE SEQUENCE [LARGE SCALE GENOMIC DNA]</scope>
    <source>
        <strain evidence="1 2">JCM 3325</strain>
    </source>
</reference>
<dbReference type="EMBL" id="BAAARW010000045">
    <property type="protein sequence ID" value="GAA2456965.1"/>
    <property type="molecule type" value="Genomic_DNA"/>
</dbReference>
<keyword evidence="2" id="KW-1185">Reference proteome</keyword>
<sequence length="75" mass="8514">MTGPPEAMARGPDEIAAITKDLRRRFPGVFLWYGVHTSHWWAAVFWGRSGRLVEATTPEGLAWELGKIFRCSPDR</sequence>
<gene>
    <name evidence="1" type="ORF">GCM10010191_90670</name>
</gene>
<proteinExistence type="predicted"/>
<protein>
    <submittedName>
        <fullName evidence="1">Uncharacterized protein</fullName>
    </submittedName>
</protein>
<dbReference type="Proteomes" id="UP001501231">
    <property type="component" value="Unassembled WGS sequence"/>
</dbReference>
<evidence type="ECO:0000313" key="2">
    <source>
        <dbReference type="Proteomes" id="UP001501231"/>
    </source>
</evidence>
<evidence type="ECO:0000313" key="1">
    <source>
        <dbReference type="EMBL" id="GAA2456965.1"/>
    </source>
</evidence>
<accession>A0ABN3KE23</accession>